<evidence type="ECO:0000256" key="2">
    <source>
        <dbReference type="SAM" id="MobiDB-lite"/>
    </source>
</evidence>
<dbReference type="EMBL" id="MCGQ01000037">
    <property type="protein sequence ID" value="OXY90370.1"/>
    <property type="molecule type" value="Genomic_DNA"/>
</dbReference>
<dbReference type="CDD" id="cd00267">
    <property type="entry name" value="ABC_ATPase"/>
    <property type="match status" value="1"/>
</dbReference>
<evidence type="ECO:0000256" key="1">
    <source>
        <dbReference type="PROSITE-ProRule" id="PRU00289"/>
    </source>
</evidence>
<keyword evidence="3" id="KW-0472">Membrane</keyword>
<protein>
    <recommendedName>
        <fullName evidence="4">FtsK domain-containing protein</fullName>
    </recommendedName>
</protein>
<evidence type="ECO:0000259" key="4">
    <source>
        <dbReference type="PROSITE" id="PS50901"/>
    </source>
</evidence>
<keyword evidence="3" id="KW-0812">Transmembrane</keyword>
<keyword evidence="6" id="KW-1185">Reference proteome</keyword>
<reference evidence="5 6" key="1">
    <citation type="submission" date="2016-07" db="EMBL/GenBank/DDBJ databases">
        <title>Draft genome of Streptomyces diastatochromogenes.</title>
        <authorList>
            <person name="Podduturi R."/>
            <person name="Lukassen M.B."/>
            <person name="Clausen N."/>
            <person name="Nielsen J.L."/>
            <person name="Jorgensen N.O."/>
        </authorList>
    </citation>
    <scope>NUCLEOTIDE SEQUENCE [LARGE SCALE GENOMIC DNA]</scope>
    <source>
        <strain evidence="5 6">DSM 40608</strain>
    </source>
</reference>
<comment type="caution">
    <text evidence="5">The sequence shown here is derived from an EMBL/GenBank/DDBJ whole genome shotgun (WGS) entry which is preliminary data.</text>
</comment>
<keyword evidence="1" id="KW-0547">Nucleotide-binding</keyword>
<dbReference type="Proteomes" id="UP000215483">
    <property type="component" value="Unassembled WGS sequence"/>
</dbReference>
<organism evidence="5 6">
    <name type="scientific">Streptomyces diastatochromogenes</name>
    <dbReference type="NCBI Taxonomy" id="42236"/>
    <lineage>
        <taxon>Bacteria</taxon>
        <taxon>Bacillati</taxon>
        <taxon>Actinomycetota</taxon>
        <taxon>Actinomycetes</taxon>
        <taxon>Kitasatosporales</taxon>
        <taxon>Streptomycetaceae</taxon>
        <taxon>Streptomyces</taxon>
    </lineage>
</organism>
<accession>A0A233S3W7</accession>
<keyword evidence="1" id="KW-0067">ATP-binding</keyword>
<feature type="transmembrane region" description="Helical" evidence="3">
    <location>
        <begin position="72"/>
        <end position="103"/>
    </location>
</feature>
<sequence>MARRPLPRILSKDSAQIARTQIARSRELARTAADSATDVLHPLITISRGLRRLASAGRRRFAETPKDKRGPLLFLAASVVLFVALVPYGPLLAAITLMAAAAWQGRDRTPSAPDGPDETQSERLQSLYEALVPYFSTAEDPAPLYAHGGEWEKAFDTHEFDDGGRLGHLVIRYPAYFPDGEPVARARIEQLLSAKAGRGREYHFEWDEAGNRLTVTVLAPLPTDIAAQRFVTAPGETVLGFTDPSEVQRTLPLSYGEEQRDVPPVVWRTGIRSTEPHLLAMGHPGSGTSTLLRSIALQALQYGDVLIVDGGGTGEYACLIGRDGVLAVECAPAGALASLEWAAQETERRLIAINRARQAGDPPPEDTRRPLWILLDRPTVFTHLTAADGRKDPQALLQMPLRHGRAANVTVVVTEQFDSADALSEGVRQHTRARVVLGPAAPAQVQAVLGVPAHTTSPAQVPPGRGYARLGSGPVHRLQVPSTPDPYDDATTDADRQAVLELLPPRTTPVEAEALATGAVAAESS</sequence>
<evidence type="ECO:0000313" key="6">
    <source>
        <dbReference type="Proteomes" id="UP000215483"/>
    </source>
</evidence>
<proteinExistence type="predicted"/>
<dbReference type="Gene3D" id="3.40.50.300">
    <property type="entry name" value="P-loop containing nucleotide triphosphate hydrolases"/>
    <property type="match status" value="1"/>
</dbReference>
<dbReference type="OrthoDB" id="3845669at2"/>
<evidence type="ECO:0000256" key="3">
    <source>
        <dbReference type="SAM" id="Phobius"/>
    </source>
</evidence>
<feature type="binding site" evidence="1">
    <location>
        <begin position="282"/>
        <end position="289"/>
    </location>
    <ligand>
        <name>ATP</name>
        <dbReference type="ChEBI" id="CHEBI:30616"/>
    </ligand>
</feature>
<dbReference type="SUPFAM" id="SSF52540">
    <property type="entry name" value="P-loop containing nucleoside triphosphate hydrolases"/>
    <property type="match status" value="1"/>
</dbReference>
<dbReference type="GO" id="GO:0003677">
    <property type="term" value="F:DNA binding"/>
    <property type="evidence" value="ECO:0007669"/>
    <property type="project" value="InterPro"/>
</dbReference>
<feature type="region of interest" description="Disordered" evidence="2">
    <location>
        <begin position="471"/>
        <end position="493"/>
    </location>
</feature>
<dbReference type="AlphaFoldDB" id="A0A233S3W7"/>
<dbReference type="RefSeq" id="WP_094220805.1">
    <property type="nucleotide sequence ID" value="NZ_MCGQ01000037.1"/>
</dbReference>
<dbReference type="PROSITE" id="PS50901">
    <property type="entry name" value="FTSK"/>
    <property type="match status" value="1"/>
</dbReference>
<keyword evidence="3" id="KW-1133">Transmembrane helix</keyword>
<dbReference type="GO" id="GO:0005524">
    <property type="term" value="F:ATP binding"/>
    <property type="evidence" value="ECO:0007669"/>
    <property type="project" value="UniProtKB-UniRule"/>
</dbReference>
<feature type="domain" description="FtsK" evidence="4">
    <location>
        <begin position="262"/>
        <end position="446"/>
    </location>
</feature>
<name>A0A233S3W7_STRDA</name>
<evidence type="ECO:0000313" key="5">
    <source>
        <dbReference type="EMBL" id="OXY90370.1"/>
    </source>
</evidence>
<dbReference type="InterPro" id="IPR002543">
    <property type="entry name" value="FtsK_dom"/>
</dbReference>
<gene>
    <name evidence="5" type="ORF">BEK98_34395</name>
</gene>
<dbReference type="InterPro" id="IPR027417">
    <property type="entry name" value="P-loop_NTPase"/>
</dbReference>